<feature type="region of interest" description="Disordered" evidence="1">
    <location>
        <begin position="239"/>
        <end position="259"/>
    </location>
</feature>
<protein>
    <submittedName>
        <fullName evidence="3">Lysophospholipid acyltransferase family protein</fullName>
    </submittedName>
</protein>
<name>A0ABZ0PG78_9PROT</name>
<sequence>MAFFNIAFSRTFAGHFSALRVAHWGEPQLPEGRPAIILANHPGWWDGVMFMLLMRRFFLERPGFTPMDAAALEKYPFMKRLGVFGVEQNSARGAVRFLQTAKQALEDPRHMLWMNAPGRFADARERPVPLAPGVTRLPEIAPDAVLVPLALEYVHWTEKRGEALLAFGTPLDARALLAEDRDTRTETIRAAMTETMDRLAQDAISRDAERFRIVLDGRAGMGGIYGAWQYIRAVMRGEAHDPRHDTRTQPGARQGEKRG</sequence>
<dbReference type="InterPro" id="IPR002123">
    <property type="entry name" value="Plipid/glycerol_acylTrfase"/>
</dbReference>
<proteinExistence type="predicted"/>
<evidence type="ECO:0000313" key="3">
    <source>
        <dbReference type="EMBL" id="WPB84635.1"/>
    </source>
</evidence>
<dbReference type="EMBL" id="CP137852">
    <property type="protein sequence ID" value="WPB84635.1"/>
    <property type="molecule type" value="Genomic_DNA"/>
</dbReference>
<keyword evidence="4" id="KW-1185">Reference proteome</keyword>
<feature type="domain" description="Phospholipid/glycerol acyltransferase" evidence="2">
    <location>
        <begin position="35"/>
        <end position="154"/>
    </location>
</feature>
<accession>A0ABZ0PG78</accession>
<dbReference type="SMART" id="SM00563">
    <property type="entry name" value="PlsC"/>
    <property type="match status" value="1"/>
</dbReference>
<dbReference type="Proteomes" id="UP001305521">
    <property type="component" value="Chromosome"/>
</dbReference>
<keyword evidence="3" id="KW-0808">Transferase</keyword>
<dbReference type="RefSeq" id="WP_318648599.1">
    <property type="nucleotide sequence ID" value="NZ_CP137852.1"/>
</dbReference>
<evidence type="ECO:0000256" key="1">
    <source>
        <dbReference type="SAM" id="MobiDB-lite"/>
    </source>
</evidence>
<keyword evidence="3" id="KW-0012">Acyltransferase</keyword>
<dbReference type="CDD" id="cd06551">
    <property type="entry name" value="LPLAT"/>
    <property type="match status" value="1"/>
</dbReference>
<evidence type="ECO:0000313" key="4">
    <source>
        <dbReference type="Proteomes" id="UP001305521"/>
    </source>
</evidence>
<evidence type="ECO:0000259" key="2">
    <source>
        <dbReference type="SMART" id="SM00563"/>
    </source>
</evidence>
<gene>
    <name evidence="3" type="ORF">R9Z33_21385</name>
</gene>
<organism evidence="3 4">
    <name type="scientific">Sediminicoccus rosea</name>
    <dbReference type="NCBI Taxonomy" id="1225128"/>
    <lineage>
        <taxon>Bacteria</taxon>
        <taxon>Pseudomonadati</taxon>
        <taxon>Pseudomonadota</taxon>
        <taxon>Alphaproteobacteria</taxon>
        <taxon>Acetobacterales</taxon>
        <taxon>Roseomonadaceae</taxon>
        <taxon>Sediminicoccus</taxon>
    </lineage>
</organism>
<dbReference type="SUPFAM" id="SSF69593">
    <property type="entry name" value="Glycerol-3-phosphate (1)-acyltransferase"/>
    <property type="match status" value="1"/>
</dbReference>
<dbReference type="Pfam" id="PF01553">
    <property type="entry name" value="Acyltransferase"/>
    <property type="match status" value="1"/>
</dbReference>
<dbReference type="GO" id="GO:0016746">
    <property type="term" value="F:acyltransferase activity"/>
    <property type="evidence" value="ECO:0007669"/>
    <property type="project" value="UniProtKB-KW"/>
</dbReference>
<reference evidence="3 4" key="1">
    <citation type="submission" date="2023-11" db="EMBL/GenBank/DDBJ databases">
        <title>Arctic aerobic anoxygenic photoheterotroph Sediminicoccus rosea KRV36 adapts its photosynthesis to long days of polar summer.</title>
        <authorList>
            <person name="Tomasch J."/>
            <person name="Kopejtka K."/>
            <person name="Bily T."/>
            <person name="Gardiner A.T."/>
            <person name="Gardian Z."/>
            <person name="Shivaramu S."/>
            <person name="Koblizek M."/>
            <person name="Engelhardt F."/>
            <person name="Kaftan D."/>
        </authorList>
    </citation>
    <scope>NUCLEOTIDE SEQUENCE [LARGE SCALE GENOMIC DNA]</scope>
    <source>
        <strain evidence="3 4">R-30</strain>
    </source>
</reference>